<feature type="compositionally biased region" description="Low complexity" evidence="7">
    <location>
        <begin position="1"/>
        <end position="13"/>
    </location>
</feature>
<dbReference type="EMBL" id="CP031194">
    <property type="protein sequence ID" value="AXG81995.1"/>
    <property type="molecule type" value="Genomic_DNA"/>
</dbReference>
<name>A0A345HZ71_9ACTN</name>
<dbReference type="Gene3D" id="3.20.20.30">
    <property type="entry name" value="Luciferase-like domain"/>
    <property type="match status" value="1"/>
</dbReference>
<dbReference type="GO" id="GO:0016705">
    <property type="term" value="F:oxidoreductase activity, acting on paired donors, with incorporation or reduction of molecular oxygen"/>
    <property type="evidence" value="ECO:0007669"/>
    <property type="project" value="InterPro"/>
</dbReference>
<accession>A0A345HZ71</accession>
<gene>
    <name evidence="9" type="ORF">DVK44_34470</name>
</gene>
<feature type="binding site" evidence="6">
    <location>
        <position position="147"/>
    </location>
    <ligand>
        <name>FMN</name>
        <dbReference type="ChEBI" id="CHEBI:58210"/>
    </ligand>
</feature>
<proteinExistence type="inferred from homology"/>
<evidence type="ECO:0000313" key="10">
    <source>
        <dbReference type="Proteomes" id="UP000253868"/>
    </source>
</evidence>
<organism evidence="9 10">
    <name type="scientific">Streptomyces paludis</name>
    <dbReference type="NCBI Taxonomy" id="2282738"/>
    <lineage>
        <taxon>Bacteria</taxon>
        <taxon>Bacillati</taxon>
        <taxon>Actinomycetota</taxon>
        <taxon>Actinomycetes</taxon>
        <taxon>Kitasatosporales</taxon>
        <taxon>Streptomycetaceae</taxon>
        <taxon>Streptomyces</taxon>
    </lineage>
</organism>
<keyword evidence="4" id="KW-0503">Monooxygenase</keyword>
<dbReference type="Pfam" id="PF00296">
    <property type="entry name" value="Bac_luciferase"/>
    <property type="match status" value="1"/>
</dbReference>
<feature type="binding site" evidence="6">
    <location>
        <position position="106"/>
    </location>
    <ligand>
        <name>FMN</name>
        <dbReference type="ChEBI" id="CHEBI:58210"/>
    </ligand>
</feature>
<evidence type="ECO:0000256" key="6">
    <source>
        <dbReference type="PIRSR" id="PIRSR000337-1"/>
    </source>
</evidence>
<dbReference type="PANTHER" id="PTHR30011">
    <property type="entry name" value="ALKANESULFONATE MONOOXYGENASE-RELATED"/>
    <property type="match status" value="1"/>
</dbReference>
<feature type="region of interest" description="Disordered" evidence="7">
    <location>
        <begin position="1"/>
        <end position="50"/>
    </location>
</feature>
<dbReference type="Proteomes" id="UP000253868">
    <property type="component" value="Chromosome"/>
</dbReference>
<feature type="binding site" evidence="6">
    <location>
        <position position="271"/>
    </location>
    <ligand>
        <name>FMN</name>
        <dbReference type="ChEBI" id="CHEBI:58210"/>
    </ligand>
</feature>
<evidence type="ECO:0000259" key="8">
    <source>
        <dbReference type="Pfam" id="PF00296"/>
    </source>
</evidence>
<evidence type="ECO:0000256" key="2">
    <source>
        <dbReference type="ARBA" id="ARBA00022643"/>
    </source>
</evidence>
<evidence type="ECO:0000256" key="4">
    <source>
        <dbReference type="ARBA" id="ARBA00023033"/>
    </source>
</evidence>
<sequence length="534" mass="59247">MSSSTAPPWTSSPRHGPTTSSGCWHRSPVPPRPARRCPRREPQLEGTRTMPERQLHLGYMHWLNGTHWGGWRHPDAPTAHAFELEYATKALRLTEDAKFDFFFLGDTLPGDLAAEQWITTHNTGRLEPFTLASQLALQSSRIGLVVTAHPTFYEPYILARLTASLDHLSGGRLAWNVVLGASDLAARNFSLPDLGGTARYERADEFIHVVRRLWDSVENGAYLQDKRTGRYVDESRIHRLDWQGTHFQVAGTLPLERPPQGHVPLLYAGASEQSRELTAKWADINFTGPATPAESLAFNTDVRQRAERLRGRVDPIFFLPGITPLIGDTRAAAVELYEELNALLPYDDDIVEGDQDEAFWSGPEGARISASPFPLPKGFRSVRSLSERVGADLRPAGIDGAVKPDTAADLNAYGRRLLTLVAERTGRTVDNGGVRVRDVLAASIAGNFPLVIGTAGQVADTLIYWFDQGAAEGFNVSTPFLWEQLERFTGEVVPILQERGVYRTEYTSDTFRGHFGLDIPPNSFTTTDQEERPV</sequence>
<dbReference type="InterPro" id="IPR036661">
    <property type="entry name" value="Luciferase-like_sf"/>
</dbReference>
<dbReference type="InterPro" id="IPR016215">
    <property type="entry name" value="NTA_MOA"/>
</dbReference>
<comment type="similarity">
    <text evidence="5">Belongs to the NtaA/SnaA/DszA monooxygenase family.</text>
</comment>
<evidence type="ECO:0000256" key="3">
    <source>
        <dbReference type="ARBA" id="ARBA00023002"/>
    </source>
</evidence>
<keyword evidence="3" id="KW-0560">Oxidoreductase</keyword>
<dbReference type="OrthoDB" id="3265338at2"/>
<feature type="domain" description="Luciferase-like" evidence="8">
    <location>
        <begin position="71"/>
        <end position="357"/>
    </location>
</feature>
<dbReference type="AlphaFoldDB" id="A0A345HZ71"/>
<keyword evidence="2 6" id="KW-0288">FMN</keyword>
<dbReference type="SUPFAM" id="SSF51679">
    <property type="entry name" value="Bacterial luciferase-like"/>
    <property type="match status" value="2"/>
</dbReference>
<dbReference type="PIRSF" id="PIRSF000337">
    <property type="entry name" value="NTA_MOA"/>
    <property type="match status" value="1"/>
</dbReference>
<evidence type="ECO:0000313" key="9">
    <source>
        <dbReference type="EMBL" id="AXG81995.1"/>
    </source>
</evidence>
<dbReference type="InterPro" id="IPR011251">
    <property type="entry name" value="Luciferase-like_dom"/>
</dbReference>
<dbReference type="KEGG" id="spad:DVK44_34470"/>
<reference evidence="10" key="1">
    <citation type="submission" date="2018-07" db="EMBL/GenBank/DDBJ databases">
        <authorList>
            <person name="Zhao J."/>
        </authorList>
    </citation>
    <scope>NUCLEOTIDE SEQUENCE [LARGE SCALE GENOMIC DNA]</scope>
    <source>
        <strain evidence="10">GSSD-12</strain>
    </source>
</reference>
<protein>
    <submittedName>
        <fullName evidence="9">LLM class flavin-dependent oxidoreductase</fullName>
    </submittedName>
</protein>
<evidence type="ECO:0000256" key="7">
    <source>
        <dbReference type="SAM" id="MobiDB-lite"/>
    </source>
</evidence>
<keyword evidence="10" id="KW-1185">Reference proteome</keyword>
<evidence type="ECO:0000256" key="5">
    <source>
        <dbReference type="ARBA" id="ARBA00033748"/>
    </source>
</evidence>
<feature type="binding site" evidence="6">
    <location>
        <position position="200"/>
    </location>
    <ligand>
        <name>FMN</name>
        <dbReference type="ChEBI" id="CHEBI:58210"/>
    </ligand>
</feature>
<dbReference type="InterPro" id="IPR051260">
    <property type="entry name" value="Diverse_substr_monoxygenases"/>
</dbReference>
<dbReference type="PANTHER" id="PTHR30011:SF16">
    <property type="entry name" value="C2H2 FINGER DOMAIN TRANSCRIPTION FACTOR (EUROFUNG)-RELATED"/>
    <property type="match status" value="1"/>
</dbReference>
<dbReference type="GO" id="GO:0004497">
    <property type="term" value="F:monooxygenase activity"/>
    <property type="evidence" value="ECO:0007669"/>
    <property type="project" value="UniProtKB-KW"/>
</dbReference>
<keyword evidence="1 6" id="KW-0285">Flavoprotein</keyword>
<evidence type="ECO:0000256" key="1">
    <source>
        <dbReference type="ARBA" id="ARBA00022630"/>
    </source>
</evidence>